<name>A0ACD6AD74_AVESA</name>
<sequence>MKGAGDGGERPMLETGLISMHGERHFTAGEVVRDVIMGVSDGLTVPFALAAGLSGARAPSSLVLTAGLAEVAAGAISMGLGGYLAAKSEADHYERELEREQAEITTVPDIEAAEIGEIMAQYGLEPHEYGPVVKGLQRRPEAWLDFMMRFELGLEKPEPRRALQSAMTIALAYILGGLVPLLPYMLMPAAQDAMLTSVGVTLAALLFFGYVKGRFTGTRPVLSALQTTLIGAMASAAAYGIAKAVQGWTI</sequence>
<reference evidence="1" key="2">
    <citation type="submission" date="2025-09" db="UniProtKB">
        <authorList>
            <consortium name="EnsemblPlants"/>
        </authorList>
    </citation>
    <scope>IDENTIFICATION</scope>
</reference>
<accession>A0ACD6AD74</accession>
<organism evidence="1 2">
    <name type="scientific">Avena sativa</name>
    <name type="common">Oat</name>
    <dbReference type="NCBI Taxonomy" id="4498"/>
    <lineage>
        <taxon>Eukaryota</taxon>
        <taxon>Viridiplantae</taxon>
        <taxon>Streptophyta</taxon>
        <taxon>Embryophyta</taxon>
        <taxon>Tracheophyta</taxon>
        <taxon>Spermatophyta</taxon>
        <taxon>Magnoliopsida</taxon>
        <taxon>Liliopsida</taxon>
        <taxon>Poales</taxon>
        <taxon>Poaceae</taxon>
        <taxon>BOP clade</taxon>
        <taxon>Pooideae</taxon>
        <taxon>Poodae</taxon>
        <taxon>Poeae</taxon>
        <taxon>Poeae Chloroplast Group 1 (Aveneae type)</taxon>
        <taxon>Aveninae</taxon>
        <taxon>Avena</taxon>
    </lineage>
</organism>
<evidence type="ECO:0000313" key="2">
    <source>
        <dbReference type="Proteomes" id="UP001732700"/>
    </source>
</evidence>
<evidence type="ECO:0000313" key="1">
    <source>
        <dbReference type="EnsemblPlants" id="AVESA.00010b.r2.7DG1351850.1.CDS"/>
    </source>
</evidence>
<keyword evidence="2" id="KW-1185">Reference proteome</keyword>
<dbReference type="Proteomes" id="UP001732700">
    <property type="component" value="Chromosome 7D"/>
</dbReference>
<reference evidence="1" key="1">
    <citation type="submission" date="2021-05" db="EMBL/GenBank/DDBJ databases">
        <authorList>
            <person name="Scholz U."/>
            <person name="Mascher M."/>
            <person name="Fiebig A."/>
        </authorList>
    </citation>
    <scope>NUCLEOTIDE SEQUENCE [LARGE SCALE GENOMIC DNA]</scope>
</reference>
<protein>
    <submittedName>
        <fullName evidence="1">Uncharacterized protein</fullName>
    </submittedName>
</protein>
<proteinExistence type="predicted"/>
<dbReference type="EnsemblPlants" id="AVESA.00010b.r2.7DG1351850.1">
    <property type="protein sequence ID" value="AVESA.00010b.r2.7DG1351850.1.CDS"/>
    <property type="gene ID" value="AVESA.00010b.r2.7DG1351850"/>
</dbReference>